<accession>A0AAU9I8B0</accession>
<protein>
    <recommendedName>
        <fullName evidence="3">Kelch motif family protein</fullName>
    </recommendedName>
</protein>
<dbReference type="AlphaFoldDB" id="A0AAU9I8B0"/>
<gene>
    <name evidence="1" type="ORF">BSTOLATCC_MIC1551</name>
</gene>
<proteinExistence type="predicted"/>
<reference evidence="1" key="1">
    <citation type="submission" date="2021-09" db="EMBL/GenBank/DDBJ databases">
        <authorList>
            <consortium name="AG Swart"/>
            <person name="Singh M."/>
            <person name="Singh A."/>
            <person name="Seah K."/>
            <person name="Emmerich C."/>
        </authorList>
    </citation>
    <scope>NUCLEOTIDE SEQUENCE</scope>
    <source>
        <strain evidence="1">ATCC30299</strain>
    </source>
</reference>
<evidence type="ECO:0000313" key="2">
    <source>
        <dbReference type="Proteomes" id="UP001162131"/>
    </source>
</evidence>
<evidence type="ECO:0008006" key="3">
    <source>
        <dbReference type="Google" id="ProtNLM"/>
    </source>
</evidence>
<dbReference type="EMBL" id="CAJZBQ010000002">
    <property type="protein sequence ID" value="CAG9310711.1"/>
    <property type="molecule type" value="Genomic_DNA"/>
</dbReference>
<dbReference type="InterPro" id="IPR015915">
    <property type="entry name" value="Kelch-typ_b-propeller"/>
</dbReference>
<dbReference type="Gene3D" id="2.120.10.80">
    <property type="entry name" value="Kelch-type beta propeller"/>
    <property type="match status" value="1"/>
</dbReference>
<keyword evidence="2" id="KW-1185">Reference proteome</keyword>
<sequence length="634" mass="72866">MGTCPSAKFPGSNPKKIPSFYYLDRKRQKIYFIEPGKVTSSQFQSSMVFPYDAAIAYIQDSCILIAGGTYLGQLISRVTLIDPKNKKVRFLSSLPTPAKEGRLFEYQNWIYYVGAVSKAILHPRSSQEEPAPLMRYDVKKNRWEYFTNSKTEELIKRNVQGKSEEDIEEIKALEFNLKHLTLRDLLLPGSFMIAEKIYFVGGFIMDDLGRLVQNNQVFSLNLKDRLQFKAEPFQLPFYVLRPICSSGSKHVIITGGVNPSSGRPNECSCILTITDSVFKFTPLDILEVTFYETCCPIYQDYCVFFPRYPKVPVRGKKCKEWKLFDIRKERKKKFIETKGFIKKENDFGEAEIPPIKRIRKMIINFDICVHKEERIESIKKVAELDEEEIDIYFEESEEDGDSEIPDDQLSGVSEGIIIEKGAEVKKIKRKYYFDSEKSLTSPKSNTDFEFLITQRANKLYEEEEIDNSFEKSSDSQIPDDRLSQISEGIIEEKRDEIKKIYRKYSFDSQQSKKSAADFQFIDAHNSKLCDEDSDPGSISELSQVSEGVMSNKNEMIRMINKKKSADRTIWSSTGSINIGEVDSLIQPMKGRVNDMDARLRSQIGIEDALEIENSSIDLKNYETPDTKSKDSSIP</sequence>
<dbReference type="Proteomes" id="UP001162131">
    <property type="component" value="Unassembled WGS sequence"/>
</dbReference>
<evidence type="ECO:0000313" key="1">
    <source>
        <dbReference type="EMBL" id="CAG9310711.1"/>
    </source>
</evidence>
<dbReference type="SUPFAM" id="SSF117281">
    <property type="entry name" value="Kelch motif"/>
    <property type="match status" value="1"/>
</dbReference>
<name>A0AAU9I8B0_9CILI</name>
<organism evidence="1 2">
    <name type="scientific">Blepharisma stoltei</name>
    <dbReference type="NCBI Taxonomy" id="1481888"/>
    <lineage>
        <taxon>Eukaryota</taxon>
        <taxon>Sar</taxon>
        <taxon>Alveolata</taxon>
        <taxon>Ciliophora</taxon>
        <taxon>Postciliodesmatophora</taxon>
        <taxon>Heterotrichea</taxon>
        <taxon>Heterotrichida</taxon>
        <taxon>Blepharismidae</taxon>
        <taxon>Blepharisma</taxon>
    </lineage>
</organism>
<comment type="caution">
    <text evidence="1">The sequence shown here is derived from an EMBL/GenBank/DDBJ whole genome shotgun (WGS) entry which is preliminary data.</text>
</comment>